<dbReference type="SUPFAM" id="SSF53822">
    <property type="entry name" value="Periplasmic binding protein-like I"/>
    <property type="match status" value="1"/>
</dbReference>
<dbReference type="CDD" id="cd01545">
    <property type="entry name" value="PBP1_SalR"/>
    <property type="match status" value="1"/>
</dbReference>
<dbReference type="Pfam" id="PF00356">
    <property type="entry name" value="LacI"/>
    <property type="match status" value="1"/>
</dbReference>
<keyword evidence="3" id="KW-0804">Transcription</keyword>
<dbReference type="EMBL" id="CP158375">
    <property type="protein sequence ID" value="XDO96893.1"/>
    <property type="molecule type" value="Genomic_DNA"/>
</dbReference>
<dbReference type="PANTHER" id="PTHR30146">
    <property type="entry name" value="LACI-RELATED TRANSCRIPTIONAL REPRESSOR"/>
    <property type="match status" value="1"/>
</dbReference>
<dbReference type="Gene3D" id="3.40.50.2300">
    <property type="match status" value="2"/>
</dbReference>
<dbReference type="PROSITE" id="PS50932">
    <property type="entry name" value="HTH_LACI_2"/>
    <property type="match status" value="1"/>
</dbReference>
<dbReference type="AlphaFoldDB" id="A0AB39KU45"/>
<dbReference type="CDD" id="cd01392">
    <property type="entry name" value="HTH_LacI"/>
    <property type="match status" value="1"/>
</dbReference>
<dbReference type="SMART" id="SM00354">
    <property type="entry name" value="HTH_LACI"/>
    <property type="match status" value="1"/>
</dbReference>
<name>A0AB39KU45_9CAUL</name>
<dbReference type="PANTHER" id="PTHR30146:SF153">
    <property type="entry name" value="LACTOSE OPERON REPRESSOR"/>
    <property type="match status" value="1"/>
</dbReference>
<reference evidence="5" key="1">
    <citation type="submission" date="2024-06" db="EMBL/GenBank/DDBJ databases">
        <title>Caulobacter inopinatus, sp. nov.</title>
        <authorList>
            <person name="Donachie S.P."/>
        </authorList>
    </citation>
    <scope>NUCLEOTIDE SEQUENCE</scope>
    <source>
        <strain evidence="5">73W</strain>
    </source>
</reference>
<proteinExistence type="predicted"/>
<dbReference type="SUPFAM" id="SSF47413">
    <property type="entry name" value="lambda repressor-like DNA-binding domains"/>
    <property type="match status" value="1"/>
</dbReference>
<feature type="domain" description="HTH lacI-type" evidence="4">
    <location>
        <begin position="4"/>
        <end position="58"/>
    </location>
</feature>
<evidence type="ECO:0000313" key="5">
    <source>
        <dbReference type="EMBL" id="XDO96893.1"/>
    </source>
</evidence>
<evidence type="ECO:0000259" key="4">
    <source>
        <dbReference type="PROSITE" id="PS50932"/>
    </source>
</evidence>
<gene>
    <name evidence="5" type="ORF">ABOZ73_00230</name>
</gene>
<dbReference type="GO" id="GO:0003700">
    <property type="term" value="F:DNA-binding transcription factor activity"/>
    <property type="evidence" value="ECO:0007669"/>
    <property type="project" value="TreeGrafter"/>
</dbReference>
<accession>A0AB39KU45</accession>
<dbReference type="InterPro" id="IPR046335">
    <property type="entry name" value="LacI/GalR-like_sensor"/>
</dbReference>
<dbReference type="Pfam" id="PF13377">
    <property type="entry name" value="Peripla_BP_3"/>
    <property type="match status" value="1"/>
</dbReference>
<dbReference type="InterPro" id="IPR010982">
    <property type="entry name" value="Lambda_DNA-bd_dom_sf"/>
</dbReference>
<protein>
    <submittedName>
        <fullName evidence="5">LacI family DNA-binding transcriptional regulator</fullName>
    </submittedName>
</protein>
<dbReference type="RefSeq" id="WP_369059767.1">
    <property type="nucleotide sequence ID" value="NZ_CP158375.1"/>
</dbReference>
<organism evidence="5">
    <name type="scientific">Caulobacter sp. 73W</name>
    <dbReference type="NCBI Taxonomy" id="3161137"/>
    <lineage>
        <taxon>Bacteria</taxon>
        <taxon>Pseudomonadati</taxon>
        <taxon>Pseudomonadota</taxon>
        <taxon>Alphaproteobacteria</taxon>
        <taxon>Caulobacterales</taxon>
        <taxon>Caulobacteraceae</taxon>
        <taxon>Caulobacter</taxon>
    </lineage>
</organism>
<dbReference type="InterPro" id="IPR028082">
    <property type="entry name" value="Peripla_BP_I"/>
</dbReference>
<keyword evidence="2 5" id="KW-0238">DNA-binding</keyword>
<evidence type="ECO:0000256" key="2">
    <source>
        <dbReference type="ARBA" id="ARBA00023125"/>
    </source>
</evidence>
<evidence type="ECO:0000256" key="1">
    <source>
        <dbReference type="ARBA" id="ARBA00023015"/>
    </source>
</evidence>
<dbReference type="InterPro" id="IPR000843">
    <property type="entry name" value="HTH_LacI"/>
</dbReference>
<evidence type="ECO:0000256" key="3">
    <source>
        <dbReference type="ARBA" id="ARBA00023163"/>
    </source>
</evidence>
<keyword evidence="1" id="KW-0805">Transcription regulation</keyword>
<sequence length="337" mass="35919">MNDVTITDVADQSGVSLRTVSRVINGSSKVNADTRRKVEAVIESLGFRPSARARALATGRSFLIGLIHDDPNALVLDPVQRGLSEVCGARGFEVVVHPCSYDADNLLDDVRGFINRSRVDGVVLLPPLAELTQLHQVIAETHTPSVAIASVPIKGADMLVSMERQAAQQLTRRLIALGHTRIAFISGPSRFISAQQRRQGFLDALAEAGLARSVMSEGDYSFESGLACGQAILDLPDLPTAVFASNDFMAAGVLKAMSARGLSSPRDLSVAGFDDSSIARMISPALTTINRPMRAMAQTAAERLLARIEGGEAKSHPQPQEIALEVVERESTAAAGR</sequence>
<dbReference type="GO" id="GO:0000976">
    <property type="term" value="F:transcription cis-regulatory region binding"/>
    <property type="evidence" value="ECO:0007669"/>
    <property type="project" value="TreeGrafter"/>
</dbReference>
<dbReference type="PROSITE" id="PS00356">
    <property type="entry name" value="HTH_LACI_1"/>
    <property type="match status" value="1"/>
</dbReference>
<dbReference type="Gene3D" id="1.10.260.40">
    <property type="entry name" value="lambda repressor-like DNA-binding domains"/>
    <property type="match status" value="1"/>
</dbReference>